<organism evidence="1 2">
    <name type="scientific">Trichinella murrelli</name>
    <dbReference type="NCBI Taxonomy" id="144512"/>
    <lineage>
        <taxon>Eukaryota</taxon>
        <taxon>Metazoa</taxon>
        <taxon>Ecdysozoa</taxon>
        <taxon>Nematoda</taxon>
        <taxon>Enoplea</taxon>
        <taxon>Dorylaimia</taxon>
        <taxon>Trichinellida</taxon>
        <taxon>Trichinellidae</taxon>
        <taxon>Trichinella</taxon>
    </lineage>
</organism>
<proteinExistence type="predicted"/>
<dbReference type="AlphaFoldDB" id="A0A0V0U3X5"/>
<comment type="caution">
    <text evidence="1">The sequence shown here is derived from an EMBL/GenBank/DDBJ whole genome shotgun (WGS) entry which is preliminary data.</text>
</comment>
<dbReference type="OrthoDB" id="5920525at2759"/>
<name>A0A0V0U3X5_9BILA</name>
<reference evidence="1 2" key="1">
    <citation type="submission" date="2015-01" db="EMBL/GenBank/DDBJ databases">
        <title>Evolution of Trichinella species and genotypes.</title>
        <authorList>
            <person name="Korhonen P.K."/>
            <person name="Edoardo P."/>
            <person name="Giuseppe L.R."/>
            <person name="Gasser R.B."/>
        </authorList>
    </citation>
    <scope>NUCLEOTIDE SEQUENCE [LARGE SCALE GENOMIC DNA]</scope>
    <source>
        <strain evidence="1">ISS417</strain>
    </source>
</reference>
<protein>
    <recommendedName>
        <fullName evidence="3">Reverse transcriptase domain-containing protein</fullName>
    </recommendedName>
</protein>
<sequence length="61" mass="6619">MACFLLTCSPSLAMSTVRVHAQRHRASAPRAAAEVLHNIYVDDLATSCESFDEAKTLAVQL</sequence>
<evidence type="ECO:0000313" key="2">
    <source>
        <dbReference type="Proteomes" id="UP000055048"/>
    </source>
</evidence>
<evidence type="ECO:0000313" key="1">
    <source>
        <dbReference type="EMBL" id="KRX45962.1"/>
    </source>
</evidence>
<accession>A0A0V0U3X5</accession>
<gene>
    <name evidence="1" type="ORF">T05_5457</name>
</gene>
<evidence type="ECO:0008006" key="3">
    <source>
        <dbReference type="Google" id="ProtNLM"/>
    </source>
</evidence>
<dbReference type="Proteomes" id="UP000055048">
    <property type="component" value="Unassembled WGS sequence"/>
</dbReference>
<dbReference type="EMBL" id="JYDJ01000066">
    <property type="protein sequence ID" value="KRX45962.1"/>
    <property type="molecule type" value="Genomic_DNA"/>
</dbReference>
<keyword evidence="2" id="KW-1185">Reference proteome</keyword>